<feature type="domain" description="SidC N-terminal" evidence="1">
    <location>
        <begin position="3"/>
        <end position="428"/>
    </location>
</feature>
<dbReference type="AlphaFoldDB" id="A0A378I681"/>
<dbReference type="STRING" id="28083.Lbir_1066"/>
<name>A0A378I681_9GAMM</name>
<evidence type="ECO:0000259" key="1">
    <source>
        <dbReference type="Pfam" id="PF18219"/>
    </source>
</evidence>
<dbReference type="Proteomes" id="UP000255066">
    <property type="component" value="Unassembled WGS sequence"/>
</dbReference>
<accession>A0A378I681</accession>
<dbReference type="Proteomes" id="UP000054735">
    <property type="component" value="Unassembled WGS sequence"/>
</dbReference>
<keyword evidence="4" id="KW-1185">Reference proteome</keyword>
<reference evidence="3 5" key="2">
    <citation type="submission" date="2018-06" db="EMBL/GenBank/DDBJ databases">
        <authorList>
            <consortium name="Pathogen Informatics"/>
            <person name="Doyle S."/>
        </authorList>
    </citation>
    <scope>NUCLEOTIDE SEQUENCE [LARGE SCALE GENOMIC DNA]</scope>
    <source>
        <strain evidence="3 5">NCTC12437</strain>
    </source>
</reference>
<reference evidence="2 4" key="1">
    <citation type="submission" date="2015-11" db="EMBL/GenBank/DDBJ databases">
        <title>Genomic analysis of 38 Legionella species identifies large and diverse effector repertoires.</title>
        <authorList>
            <person name="Burstein D."/>
            <person name="Amaro F."/>
            <person name="Zusman T."/>
            <person name="Lifshitz Z."/>
            <person name="Cohen O."/>
            <person name="Gilbert J.A."/>
            <person name="Pupko T."/>
            <person name="Shuman H.A."/>
            <person name="Segal G."/>
        </authorList>
    </citation>
    <scope>NUCLEOTIDE SEQUENCE [LARGE SCALE GENOMIC DNA]</scope>
    <source>
        <strain evidence="2 4">CDC#1407-AL-14</strain>
    </source>
</reference>
<dbReference type="InterPro" id="IPR041264">
    <property type="entry name" value="SidC_N"/>
</dbReference>
<evidence type="ECO:0000313" key="5">
    <source>
        <dbReference type="Proteomes" id="UP000255066"/>
    </source>
</evidence>
<gene>
    <name evidence="2" type="ORF">Lbir_1066</name>
    <name evidence="3" type="ORF">NCTC12437_00459</name>
</gene>
<evidence type="ECO:0000313" key="4">
    <source>
        <dbReference type="Proteomes" id="UP000054735"/>
    </source>
</evidence>
<dbReference type="EMBL" id="UGNW01000001">
    <property type="protein sequence ID" value="STX30698.1"/>
    <property type="molecule type" value="Genomic_DNA"/>
</dbReference>
<protein>
    <submittedName>
        <fullName evidence="3">SidC homolog</fullName>
    </submittedName>
</protein>
<evidence type="ECO:0000313" key="3">
    <source>
        <dbReference type="EMBL" id="STX30698.1"/>
    </source>
</evidence>
<sequence length="796" mass="89356">MRIPLREPLSPRYIYINKGIIHLMVPVVGGQEISTDNTCRARLALKDFFEGGALQELNAYKDALIFDIALLEAGNPLRIEKEGRLTQIEAYISAASSMQSGSEHAPMSYNNAINAYLAKPSNLYSIQLRPRYQDSFSIVINPAFSLERKNDATGTPLSALYNAMQDIFPSTEIALQDPRSVLTTAVLEALPESPGFKKIRKVLTQKCKELFNQDIDFTSYFRRVGDKAFKQMVDQNHINELLRCGPTNPATPEENIDALLDTCALRMWVTIPANTSFFYSIPDNIPVDIKTESLSIMTQFFLANLNVYCKAKGISTQNFGVILDASTDLSKDLVQLVSNTLSTGGEVEKAICTFCNAKAEHFALSRALNENDITAVQQKFERTWLTVTGTDENPHMDDFMILDTETAGEAVKFVVHQGAICANFAEVVDPVAAWATPEYFARVRTDFAAHDGVIPSQNEVVVTEIDVEIETLLTRLSESQLNYLPQTVQDECRAHPIYPSMYFLKEVARGSQDVAEAFLDRAENKQTLLKTPAIFTDYSGRTFNCTAYEYAYWAKDTHMQRMLERHMDEETRAQMLTRINAIEAAGLRYQQHGEEHCSAHFDFGPLKQALQAFVNGYDGWCDADNLIAIQEAWIAVGKAQCDIPAHVAQEYCRKDRSFAPVPTFKEESLPRGLTIYNWSTGCHDSWFSQAGLGSKFALLRWSFQVTANLVLWPTSEGVKADLAAISRLDEVRTEELLQARANLTPKVMREIRGRIHQFFQEVEARQSLADPLLWNTEPEMTDENITPVHSQSGTGL</sequence>
<dbReference type="EMBL" id="LNXT01000013">
    <property type="protein sequence ID" value="KTC73804.1"/>
    <property type="molecule type" value="Genomic_DNA"/>
</dbReference>
<dbReference type="Pfam" id="PF18219">
    <property type="entry name" value="SidC_N"/>
    <property type="match status" value="1"/>
</dbReference>
<proteinExistence type="predicted"/>
<dbReference type="RefSeq" id="WP_065232799.1">
    <property type="nucleotide sequence ID" value="NZ_CAAAHV010000037.1"/>
</dbReference>
<organism evidence="3 5">
    <name type="scientific">Legionella birminghamensis</name>
    <dbReference type="NCBI Taxonomy" id="28083"/>
    <lineage>
        <taxon>Bacteria</taxon>
        <taxon>Pseudomonadati</taxon>
        <taxon>Pseudomonadota</taxon>
        <taxon>Gammaproteobacteria</taxon>
        <taxon>Legionellales</taxon>
        <taxon>Legionellaceae</taxon>
        <taxon>Legionella</taxon>
    </lineage>
</organism>
<evidence type="ECO:0000313" key="2">
    <source>
        <dbReference type="EMBL" id="KTC73804.1"/>
    </source>
</evidence>